<dbReference type="RefSeq" id="WP_270114894.1">
    <property type="nucleotide sequence ID" value="NZ_BAAAOL010000007.1"/>
</dbReference>
<evidence type="ECO:0000313" key="2">
    <source>
        <dbReference type="Proteomes" id="UP001144313"/>
    </source>
</evidence>
<keyword evidence="2" id="KW-1185">Reference proteome</keyword>
<proteinExistence type="predicted"/>
<accession>A0A9W6GCK3</accession>
<organism evidence="1 2">
    <name type="scientific">Glycomyces algeriensis</name>
    <dbReference type="NCBI Taxonomy" id="256037"/>
    <lineage>
        <taxon>Bacteria</taxon>
        <taxon>Bacillati</taxon>
        <taxon>Actinomycetota</taxon>
        <taxon>Actinomycetes</taxon>
        <taxon>Glycomycetales</taxon>
        <taxon>Glycomycetaceae</taxon>
        <taxon>Glycomyces</taxon>
    </lineage>
</organism>
<dbReference type="EMBL" id="BSDT01000001">
    <property type="protein sequence ID" value="GLI44198.1"/>
    <property type="molecule type" value="Genomic_DNA"/>
</dbReference>
<name>A0A9W6GCK3_9ACTN</name>
<sequence length="544" mass="58833">MSDSLKFPESGHAAVIEQHMGEFRKMLIRRWQIDTAVRYYNNQAVSTFILNSAKPDCSLNIWRQKPTPTQERQTLAHKSECDYVQWARKGKRAMATAPPGCCGNKVAEAQRNTTREFRGEWITIGESVPCPLNSVFNQEIPQWATAECNELVKHMAVFDPQDLNELEVAHKALSDIRNGLAIVGANEGRIDLTDAEDLPTVVSALPTGSTHMDTWWPEWTGLAADSAAEGFLSTPQPTLKNHQNIAGYLANMVNMRTCNIGSARSNTIKAISDATGVLGLGAESKKEQVGHWKVVQGIGAFIGAVGGGPGAVAGGLIALAGFVGENLFAAEQTAFSFGSEFKEVVHRLATRLDQATREAATAEAAYKGGVEDLRSRLNGVSSRMLELYDMSGNDKGGSGSKRYHSGDSGTGVTVVVEHVMKIAKYCGQAGKGYEELLAHFGSGVFKAEGNLAGKDGNAIPADKDLMALCREFQEYMATTASRYFVARDQIAAAAKDYDDADGLTKDDFERVMANMETKTAVDYKPTLAYTAEADDTVRPKGAKP</sequence>
<gene>
    <name evidence="1" type="ORF">GALLR39Z86_40480</name>
</gene>
<evidence type="ECO:0000313" key="1">
    <source>
        <dbReference type="EMBL" id="GLI44198.1"/>
    </source>
</evidence>
<dbReference type="Proteomes" id="UP001144313">
    <property type="component" value="Unassembled WGS sequence"/>
</dbReference>
<dbReference type="AlphaFoldDB" id="A0A9W6GCK3"/>
<protein>
    <submittedName>
        <fullName evidence="1">Uncharacterized protein</fullName>
    </submittedName>
</protein>
<comment type="caution">
    <text evidence="1">The sequence shown here is derived from an EMBL/GenBank/DDBJ whole genome shotgun (WGS) entry which is preliminary data.</text>
</comment>
<reference evidence="1" key="1">
    <citation type="submission" date="2022-12" db="EMBL/GenBank/DDBJ databases">
        <title>Reference genome sequencing for broad-spectrum identification of bacterial and archaeal isolates by mass spectrometry.</title>
        <authorList>
            <person name="Sekiguchi Y."/>
            <person name="Tourlousse D.M."/>
        </authorList>
    </citation>
    <scope>NUCLEOTIDE SEQUENCE</scope>
    <source>
        <strain evidence="1">LLR39Z86</strain>
    </source>
</reference>